<dbReference type="Gene3D" id="3.40.50.300">
    <property type="entry name" value="P-loop containing nucleotide triphosphate hydrolases"/>
    <property type="match status" value="1"/>
</dbReference>
<sequence>MIGISGKAGAGKDTLGKYLCDEYRCVHYYFAKPLKEGAKVMFNLSDEQIENKEQVIEPWGMSPRKIYQLLGTEVGRGIDVNVWVKNAEMFVRSVAGFTVVITDVRFSNEAFWIHNRGGVVINIVRDQDDIKENKHSSEGGLKPDDIDLTIYNNGTIEDMCNEVTYMIQKGIAV</sequence>
<dbReference type="Pfam" id="PF21448">
    <property type="entry name" value="DNMK"/>
    <property type="match status" value="1"/>
</dbReference>
<protein>
    <recommendedName>
        <fullName evidence="2">Deoxynucleotide monophosphate kinase</fullName>
    </recommendedName>
</protein>
<accession>A0A382ECD2</accession>
<dbReference type="AlphaFoldDB" id="A0A382ECD2"/>
<gene>
    <name evidence="1" type="ORF">METZ01_LOCUS200477</name>
</gene>
<reference evidence="1" key="1">
    <citation type="submission" date="2018-05" db="EMBL/GenBank/DDBJ databases">
        <authorList>
            <person name="Lanie J.A."/>
            <person name="Ng W.-L."/>
            <person name="Kazmierczak K.M."/>
            <person name="Andrzejewski T.M."/>
            <person name="Davidsen T.M."/>
            <person name="Wayne K.J."/>
            <person name="Tettelin H."/>
            <person name="Glass J.I."/>
            <person name="Rusch D."/>
            <person name="Podicherti R."/>
            <person name="Tsui H.-C.T."/>
            <person name="Winkler M.E."/>
        </authorList>
    </citation>
    <scope>NUCLEOTIDE SEQUENCE</scope>
</reference>
<evidence type="ECO:0008006" key="2">
    <source>
        <dbReference type="Google" id="ProtNLM"/>
    </source>
</evidence>
<organism evidence="1">
    <name type="scientific">marine metagenome</name>
    <dbReference type="NCBI Taxonomy" id="408172"/>
    <lineage>
        <taxon>unclassified sequences</taxon>
        <taxon>metagenomes</taxon>
        <taxon>ecological metagenomes</taxon>
    </lineage>
</organism>
<dbReference type="InterPro" id="IPR027417">
    <property type="entry name" value="P-loop_NTPase"/>
</dbReference>
<dbReference type="SUPFAM" id="SSF52540">
    <property type="entry name" value="P-loop containing nucleoside triphosphate hydrolases"/>
    <property type="match status" value="1"/>
</dbReference>
<dbReference type="EMBL" id="UINC01043501">
    <property type="protein sequence ID" value="SVB47623.1"/>
    <property type="molecule type" value="Genomic_DNA"/>
</dbReference>
<proteinExistence type="predicted"/>
<evidence type="ECO:0000313" key="1">
    <source>
        <dbReference type="EMBL" id="SVB47623.1"/>
    </source>
</evidence>
<dbReference type="InterPro" id="IPR048444">
    <property type="entry name" value="DNMK"/>
</dbReference>
<name>A0A382ECD2_9ZZZZ</name>